<proteinExistence type="predicted"/>
<dbReference type="Pfam" id="PF11697">
    <property type="entry name" value="DUF3293"/>
    <property type="match status" value="1"/>
</dbReference>
<gene>
    <name evidence="1" type="ORF">FNZ56_02210</name>
</gene>
<organism evidence="1 2">
    <name type="scientific">Pseudoluteimonas lycopersici</name>
    <dbReference type="NCBI Taxonomy" id="1324796"/>
    <lineage>
        <taxon>Bacteria</taxon>
        <taxon>Pseudomonadati</taxon>
        <taxon>Pseudomonadota</taxon>
        <taxon>Gammaproteobacteria</taxon>
        <taxon>Lysobacterales</taxon>
        <taxon>Lysobacteraceae</taxon>
        <taxon>Pseudoluteimonas</taxon>
    </lineage>
</organism>
<name>A0A516V2M2_9GAMM</name>
<dbReference type="EMBL" id="CP041742">
    <property type="protein sequence ID" value="QDQ72770.1"/>
    <property type="molecule type" value="Genomic_DNA"/>
</dbReference>
<evidence type="ECO:0000313" key="2">
    <source>
        <dbReference type="Proteomes" id="UP000315891"/>
    </source>
</evidence>
<sequence>MKMVVPTFGSLVSICTRRSGVVGNPSLRAARGRLPSTRCRPQTARRMPLQLLDAEALASAYRAARYVAATPAGALAVAVGAPVPALEAAIEADSFAFITAWNPASRPRDEDANRNADLALVAQLGMLESRRWPMRASAPDGDWGEPGWLLAGIDPESLDRLARAFGQAGTLFWRRGEPVRLRMVLPKPPGSRCDATDWLE</sequence>
<dbReference type="InterPro" id="IPR021710">
    <property type="entry name" value="DUF3293"/>
</dbReference>
<dbReference type="OrthoDB" id="6024680at2"/>
<evidence type="ECO:0000313" key="1">
    <source>
        <dbReference type="EMBL" id="QDQ72770.1"/>
    </source>
</evidence>
<accession>A0A516V2M2</accession>
<reference evidence="1 2" key="1">
    <citation type="submission" date="2019-07" db="EMBL/GenBank/DDBJ databases">
        <title>Lysobacter weifangensis sp. nov., isolated from bensulfuron-methyl contaminated farmland soil.</title>
        <authorList>
            <person name="Zhao H."/>
        </authorList>
    </citation>
    <scope>NUCLEOTIDE SEQUENCE [LARGE SCALE GENOMIC DNA]</scope>
    <source>
        <strain evidence="1 2">CC-Bw-6</strain>
    </source>
</reference>
<dbReference type="Proteomes" id="UP000315891">
    <property type="component" value="Chromosome"/>
</dbReference>
<keyword evidence="2" id="KW-1185">Reference proteome</keyword>
<protein>
    <submittedName>
        <fullName evidence="1">DUF3293 domain-containing protein</fullName>
    </submittedName>
</protein>
<dbReference type="AlphaFoldDB" id="A0A516V2M2"/>